<feature type="domain" description="MDMPI C-terminal" evidence="1">
    <location>
        <begin position="147"/>
        <end position="246"/>
    </location>
</feature>
<accession>S3ZLT1</accession>
<dbReference type="NCBIfam" id="TIGR03083">
    <property type="entry name" value="maleylpyruvate isomerase family mycothiol-dependent enzyme"/>
    <property type="match status" value="1"/>
</dbReference>
<evidence type="ECO:0000313" key="4">
    <source>
        <dbReference type="Proteomes" id="UP000014629"/>
    </source>
</evidence>
<feature type="domain" description="Mycothiol-dependent maleylpyruvate isomerase metal-binding" evidence="2">
    <location>
        <begin position="15"/>
        <end position="135"/>
    </location>
</feature>
<gene>
    <name evidence="3" type="ORF">STRAU_2623</name>
</gene>
<dbReference type="SUPFAM" id="SSF109854">
    <property type="entry name" value="DinB/YfiT-like putative metalloenzymes"/>
    <property type="match status" value="1"/>
</dbReference>
<evidence type="ECO:0000259" key="2">
    <source>
        <dbReference type="Pfam" id="PF11716"/>
    </source>
</evidence>
<dbReference type="AlphaFoldDB" id="S3ZLT1"/>
<dbReference type="Pfam" id="PF07398">
    <property type="entry name" value="MDMPI_C"/>
    <property type="match status" value="1"/>
</dbReference>
<dbReference type="RefSeq" id="WP_016640752.1">
    <property type="nucleotide sequence ID" value="NZ_AOPZ01000109.1"/>
</dbReference>
<dbReference type="InterPro" id="IPR010872">
    <property type="entry name" value="MDMPI_C-term_domain"/>
</dbReference>
<dbReference type="InterPro" id="IPR017517">
    <property type="entry name" value="Maleyloyr_isom"/>
</dbReference>
<dbReference type="GO" id="GO:0005886">
    <property type="term" value="C:plasma membrane"/>
    <property type="evidence" value="ECO:0007669"/>
    <property type="project" value="TreeGrafter"/>
</dbReference>
<protein>
    <recommendedName>
        <fullName evidence="5">Mycothiol-dependent maleylpyruvate isomerase metal-binding domain-containing protein</fullName>
    </recommendedName>
</protein>
<dbReference type="PATRIC" id="fig|1286094.4.peg.2596"/>
<reference evidence="3 4" key="1">
    <citation type="submission" date="2013-02" db="EMBL/GenBank/DDBJ databases">
        <title>Draft Genome Sequence of Streptomyces aurantiacus, Which Produces Setomimycin.</title>
        <authorList>
            <person name="Gruening B.A."/>
            <person name="Praeg A."/>
            <person name="Erxleben A."/>
            <person name="Guenther S."/>
            <person name="Mueller M."/>
        </authorList>
    </citation>
    <scope>NUCLEOTIDE SEQUENCE [LARGE SCALE GENOMIC DNA]</scope>
    <source>
        <strain evidence="3 4">JA 4570</strain>
    </source>
</reference>
<keyword evidence="4" id="KW-1185">Reference proteome</keyword>
<dbReference type="Proteomes" id="UP000014629">
    <property type="component" value="Unassembled WGS sequence"/>
</dbReference>
<dbReference type="PANTHER" id="PTHR40758:SF1">
    <property type="entry name" value="CONSERVED PROTEIN"/>
    <property type="match status" value="1"/>
</dbReference>
<evidence type="ECO:0008006" key="5">
    <source>
        <dbReference type="Google" id="ProtNLM"/>
    </source>
</evidence>
<dbReference type="EMBL" id="AOPZ01000109">
    <property type="protein sequence ID" value="EPH44183.1"/>
    <property type="molecule type" value="Genomic_DNA"/>
</dbReference>
<dbReference type="OrthoDB" id="3671213at2"/>
<evidence type="ECO:0000259" key="1">
    <source>
        <dbReference type="Pfam" id="PF07398"/>
    </source>
</evidence>
<proteinExistence type="predicted"/>
<dbReference type="InterPro" id="IPR034660">
    <property type="entry name" value="DinB/YfiT-like"/>
</dbReference>
<evidence type="ECO:0000313" key="3">
    <source>
        <dbReference type="EMBL" id="EPH44183.1"/>
    </source>
</evidence>
<comment type="caution">
    <text evidence="3">The sequence shown here is derived from an EMBL/GenBank/DDBJ whole genome shotgun (WGS) entry which is preliminary data.</text>
</comment>
<sequence length="254" mass="27647">MDHITDQPDTGRLAAALVEQTEAFARAAAGADWDARLPTCPEWRLRVLVAHIGQEHRWITDIVRNRRAAAIPDPYDATPPADWERWLRGGAADLVAAVRETGAETPVTAFGEARSAKFWLRRATHDTTVHRVDAALLAGVPYELAPDLAADAITELLEFLALPVAEALRPAVAKLRGDGETLRIGTTDADARDWLVTRTPNGVTWHPGTGPADVEVTGPAQDLLLVLTRRLSPARVSIRGESALLDHWLEHASL</sequence>
<name>S3ZLT1_9ACTN</name>
<dbReference type="InterPro" id="IPR024344">
    <property type="entry name" value="MDMPI_metal-binding"/>
</dbReference>
<dbReference type="GO" id="GO:0046872">
    <property type="term" value="F:metal ion binding"/>
    <property type="evidence" value="ECO:0007669"/>
    <property type="project" value="InterPro"/>
</dbReference>
<dbReference type="PANTHER" id="PTHR40758">
    <property type="entry name" value="CONSERVED PROTEIN"/>
    <property type="match status" value="1"/>
</dbReference>
<organism evidence="3 4">
    <name type="scientific">Streptomyces aurantiacus JA 4570</name>
    <dbReference type="NCBI Taxonomy" id="1286094"/>
    <lineage>
        <taxon>Bacteria</taxon>
        <taxon>Bacillati</taxon>
        <taxon>Actinomycetota</taxon>
        <taxon>Actinomycetes</taxon>
        <taxon>Kitasatosporales</taxon>
        <taxon>Streptomycetaceae</taxon>
        <taxon>Streptomyces</taxon>
        <taxon>Streptomyces aurantiacus group</taxon>
    </lineage>
</organism>
<dbReference type="Pfam" id="PF11716">
    <property type="entry name" value="MDMPI_N"/>
    <property type="match status" value="1"/>
</dbReference>